<dbReference type="AlphaFoldDB" id="A0A8H7KK19"/>
<dbReference type="EMBL" id="JABXXO010000003">
    <property type="protein sequence ID" value="KAF7782971.1"/>
    <property type="molecule type" value="Genomic_DNA"/>
</dbReference>
<gene>
    <name evidence="1" type="ORF">Agabi119p4_2347</name>
</gene>
<sequence length="143" mass="16498">MSSTPPSILCLPHQQSQTDMIDRVPRLIYVPPQIIVERKSSNPDAQMSLAFGRKNISHMTYKEAMKFFSHAFAIKKDEIDYEWNGEKEQYQATCTAISDMSATFYRGTGKDQVTLHPSAWPEVLENVETLSFVFYKEINHFRS</sequence>
<proteinExistence type="predicted"/>
<evidence type="ECO:0000313" key="2">
    <source>
        <dbReference type="Proteomes" id="UP000629468"/>
    </source>
</evidence>
<name>A0A8H7KK19_AGABI</name>
<organism evidence="1 2">
    <name type="scientific">Agaricus bisporus var. burnettii</name>
    <dbReference type="NCBI Taxonomy" id="192524"/>
    <lineage>
        <taxon>Eukaryota</taxon>
        <taxon>Fungi</taxon>
        <taxon>Dikarya</taxon>
        <taxon>Basidiomycota</taxon>
        <taxon>Agaricomycotina</taxon>
        <taxon>Agaricomycetes</taxon>
        <taxon>Agaricomycetidae</taxon>
        <taxon>Agaricales</taxon>
        <taxon>Agaricineae</taxon>
        <taxon>Agaricaceae</taxon>
        <taxon>Agaricus</taxon>
    </lineage>
</organism>
<accession>A0A8H7KK19</accession>
<evidence type="ECO:0000313" key="1">
    <source>
        <dbReference type="EMBL" id="KAF7782971.1"/>
    </source>
</evidence>
<protein>
    <submittedName>
        <fullName evidence="1">Uncharacterized protein</fullName>
    </submittedName>
</protein>
<reference evidence="1 2" key="1">
    <citation type="journal article" name="Sci. Rep.">
        <title>Telomere-to-telomere assembled and centromere annotated genomes of the two main subspecies of the button mushroom Agaricus bisporus reveal especially polymorphic chromosome ends.</title>
        <authorList>
            <person name="Sonnenberg A.S.M."/>
            <person name="Sedaghat-Telgerd N."/>
            <person name="Lavrijssen B."/>
            <person name="Ohm R.A."/>
            <person name="Hendrickx P.M."/>
            <person name="Scholtmeijer K."/>
            <person name="Baars J.J.P."/>
            <person name="van Peer A."/>
        </authorList>
    </citation>
    <scope>NUCLEOTIDE SEQUENCE [LARGE SCALE GENOMIC DNA]</scope>
    <source>
        <strain evidence="1 2">H119_p4</strain>
    </source>
</reference>
<dbReference type="Proteomes" id="UP000629468">
    <property type="component" value="Unassembled WGS sequence"/>
</dbReference>
<comment type="caution">
    <text evidence="1">The sequence shown here is derived from an EMBL/GenBank/DDBJ whole genome shotgun (WGS) entry which is preliminary data.</text>
</comment>